<dbReference type="HOGENOM" id="CLU_2979441_0_0_1"/>
<evidence type="ECO:0000313" key="1">
    <source>
        <dbReference type="EMBL" id="KIJ93666.1"/>
    </source>
</evidence>
<gene>
    <name evidence="1" type="ORF">K443DRAFT_684323</name>
</gene>
<keyword evidence="2" id="KW-1185">Reference proteome</keyword>
<evidence type="ECO:0000313" key="2">
    <source>
        <dbReference type="Proteomes" id="UP000054477"/>
    </source>
</evidence>
<organism evidence="1 2">
    <name type="scientific">Laccaria amethystina LaAM-08-1</name>
    <dbReference type="NCBI Taxonomy" id="1095629"/>
    <lineage>
        <taxon>Eukaryota</taxon>
        <taxon>Fungi</taxon>
        <taxon>Dikarya</taxon>
        <taxon>Basidiomycota</taxon>
        <taxon>Agaricomycotina</taxon>
        <taxon>Agaricomycetes</taxon>
        <taxon>Agaricomycetidae</taxon>
        <taxon>Agaricales</taxon>
        <taxon>Agaricineae</taxon>
        <taxon>Hydnangiaceae</taxon>
        <taxon>Laccaria</taxon>
    </lineage>
</organism>
<accession>A0A0C9X7S6</accession>
<dbReference type="AlphaFoldDB" id="A0A0C9X7S6"/>
<protein>
    <submittedName>
        <fullName evidence="1">Uncharacterized protein</fullName>
    </submittedName>
</protein>
<reference evidence="2" key="2">
    <citation type="submission" date="2015-01" db="EMBL/GenBank/DDBJ databases">
        <title>Evolutionary Origins and Diversification of the Mycorrhizal Mutualists.</title>
        <authorList>
            <consortium name="DOE Joint Genome Institute"/>
            <consortium name="Mycorrhizal Genomics Consortium"/>
            <person name="Kohler A."/>
            <person name="Kuo A."/>
            <person name="Nagy L.G."/>
            <person name="Floudas D."/>
            <person name="Copeland A."/>
            <person name="Barry K.W."/>
            <person name="Cichocki N."/>
            <person name="Veneault-Fourrey C."/>
            <person name="LaButti K."/>
            <person name="Lindquist E.A."/>
            <person name="Lipzen A."/>
            <person name="Lundell T."/>
            <person name="Morin E."/>
            <person name="Murat C."/>
            <person name="Riley R."/>
            <person name="Ohm R."/>
            <person name="Sun H."/>
            <person name="Tunlid A."/>
            <person name="Henrissat B."/>
            <person name="Grigoriev I.V."/>
            <person name="Hibbett D.S."/>
            <person name="Martin F."/>
        </authorList>
    </citation>
    <scope>NUCLEOTIDE SEQUENCE [LARGE SCALE GENOMIC DNA]</scope>
    <source>
        <strain evidence="2">LaAM-08-1</strain>
    </source>
</reference>
<reference evidence="1 2" key="1">
    <citation type="submission" date="2014-04" db="EMBL/GenBank/DDBJ databases">
        <authorList>
            <consortium name="DOE Joint Genome Institute"/>
            <person name="Kuo A."/>
            <person name="Kohler A."/>
            <person name="Nagy L.G."/>
            <person name="Floudas D."/>
            <person name="Copeland A."/>
            <person name="Barry K.W."/>
            <person name="Cichocki N."/>
            <person name="Veneault-Fourrey C."/>
            <person name="LaButti K."/>
            <person name="Lindquist E.A."/>
            <person name="Lipzen A."/>
            <person name="Lundell T."/>
            <person name="Morin E."/>
            <person name="Murat C."/>
            <person name="Sun H."/>
            <person name="Tunlid A."/>
            <person name="Henrissat B."/>
            <person name="Grigoriev I.V."/>
            <person name="Hibbett D.S."/>
            <person name="Martin F."/>
            <person name="Nordberg H.P."/>
            <person name="Cantor M.N."/>
            <person name="Hua S.X."/>
        </authorList>
    </citation>
    <scope>NUCLEOTIDE SEQUENCE [LARGE SCALE GENOMIC DNA]</scope>
    <source>
        <strain evidence="1 2">LaAM-08-1</strain>
    </source>
</reference>
<sequence>MDDVLRTTYGRNELSMRCREGNYAREGSWPMLYGSRRFFWSSLRSAPTFDSLRHLNSL</sequence>
<dbReference type="EMBL" id="KN838831">
    <property type="protein sequence ID" value="KIJ93666.1"/>
    <property type="molecule type" value="Genomic_DNA"/>
</dbReference>
<name>A0A0C9X7S6_9AGAR</name>
<dbReference type="Proteomes" id="UP000054477">
    <property type="component" value="Unassembled WGS sequence"/>
</dbReference>
<proteinExistence type="predicted"/>